<evidence type="ECO:0000256" key="1">
    <source>
        <dbReference type="SAM" id="MobiDB-lite"/>
    </source>
</evidence>
<name>A0ABD2W9G3_9HYME</name>
<dbReference type="EMBL" id="JBJJXI010000123">
    <property type="protein sequence ID" value="KAL3389603.1"/>
    <property type="molecule type" value="Genomic_DNA"/>
</dbReference>
<reference evidence="2 3" key="1">
    <citation type="journal article" date="2024" name="bioRxiv">
        <title>A reference genome for Trichogramma kaykai: A tiny desert-dwelling parasitoid wasp with competing sex-ratio distorters.</title>
        <authorList>
            <person name="Culotta J."/>
            <person name="Lindsey A.R."/>
        </authorList>
    </citation>
    <scope>NUCLEOTIDE SEQUENCE [LARGE SCALE GENOMIC DNA]</scope>
    <source>
        <strain evidence="2 3">KSX58</strain>
    </source>
</reference>
<keyword evidence="3" id="KW-1185">Reference proteome</keyword>
<protein>
    <submittedName>
        <fullName evidence="2">Uncharacterized protein</fullName>
    </submittedName>
</protein>
<proteinExistence type="predicted"/>
<gene>
    <name evidence="2" type="ORF">TKK_015803</name>
</gene>
<evidence type="ECO:0000313" key="3">
    <source>
        <dbReference type="Proteomes" id="UP001627154"/>
    </source>
</evidence>
<organism evidence="2 3">
    <name type="scientific">Trichogramma kaykai</name>
    <dbReference type="NCBI Taxonomy" id="54128"/>
    <lineage>
        <taxon>Eukaryota</taxon>
        <taxon>Metazoa</taxon>
        <taxon>Ecdysozoa</taxon>
        <taxon>Arthropoda</taxon>
        <taxon>Hexapoda</taxon>
        <taxon>Insecta</taxon>
        <taxon>Pterygota</taxon>
        <taxon>Neoptera</taxon>
        <taxon>Endopterygota</taxon>
        <taxon>Hymenoptera</taxon>
        <taxon>Apocrita</taxon>
        <taxon>Proctotrupomorpha</taxon>
        <taxon>Chalcidoidea</taxon>
        <taxon>Trichogrammatidae</taxon>
        <taxon>Trichogramma</taxon>
    </lineage>
</organism>
<feature type="region of interest" description="Disordered" evidence="1">
    <location>
        <begin position="38"/>
        <end position="97"/>
    </location>
</feature>
<feature type="compositionally biased region" description="Low complexity" evidence="1">
    <location>
        <begin position="70"/>
        <end position="80"/>
    </location>
</feature>
<dbReference type="Proteomes" id="UP001627154">
    <property type="component" value="Unassembled WGS sequence"/>
</dbReference>
<accession>A0ABD2W9G3</accession>
<evidence type="ECO:0000313" key="2">
    <source>
        <dbReference type="EMBL" id="KAL3389603.1"/>
    </source>
</evidence>
<sequence length="97" mass="11051">MTKITVPPVRLPQWEVSITKKTAQNALLRPASALDDYVASHPRNHQQPRSTISLCPAQRSPKPKAEPRSPRNSCSSPSRRPSARREAELRRSQKRRF</sequence>
<dbReference type="AlphaFoldDB" id="A0ABD2W9G3"/>
<comment type="caution">
    <text evidence="2">The sequence shown here is derived from an EMBL/GenBank/DDBJ whole genome shotgun (WGS) entry which is preliminary data.</text>
</comment>